<evidence type="ECO:0000256" key="1">
    <source>
        <dbReference type="SAM" id="Phobius"/>
    </source>
</evidence>
<proteinExistence type="predicted"/>
<protein>
    <submittedName>
        <fullName evidence="2">Uncharacterized protein</fullName>
    </submittedName>
</protein>
<reference evidence="2 3" key="1">
    <citation type="submission" date="2015-08" db="EMBL/GenBank/DDBJ databases">
        <title>Complete genome sequence of Sulfurifustis variabilis.</title>
        <authorList>
            <person name="Miura A."/>
            <person name="Kojima H."/>
            <person name="Fukui M."/>
        </authorList>
    </citation>
    <scope>NUCLEOTIDE SEQUENCE [LARGE SCALE GENOMIC DNA]</scope>
    <source>
        <strain evidence="3">skN76</strain>
    </source>
</reference>
<dbReference type="OrthoDB" id="9154118at2"/>
<evidence type="ECO:0000313" key="2">
    <source>
        <dbReference type="EMBL" id="BAU49779.1"/>
    </source>
</evidence>
<evidence type="ECO:0000313" key="3">
    <source>
        <dbReference type="Proteomes" id="UP000218899"/>
    </source>
</evidence>
<name>A0A1B4V8B7_9GAMM</name>
<feature type="transmembrane region" description="Helical" evidence="1">
    <location>
        <begin position="7"/>
        <end position="28"/>
    </location>
</feature>
<keyword evidence="1" id="KW-0472">Membrane</keyword>
<dbReference type="Pfam" id="PF18926">
    <property type="entry name" value="DUF5676"/>
    <property type="match status" value="1"/>
</dbReference>
<keyword evidence="1" id="KW-0812">Transmembrane</keyword>
<dbReference type="Proteomes" id="UP000218899">
    <property type="component" value="Chromosome"/>
</dbReference>
<dbReference type="InterPro" id="IPR044020">
    <property type="entry name" value="DUF5676"/>
</dbReference>
<dbReference type="KEGG" id="sva:SVA_3231"/>
<dbReference type="EMBL" id="AP014936">
    <property type="protein sequence ID" value="BAU49779.1"/>
    <property type="molecule type" value="Genomic_DNA"/>
</dbReference>
<feature type="transmembrane region" description="Helical" evidence="1">
    <location>
        <begin position="48"/>
        <end position="73"/>
    </location>
</feature>
<gene>
    <name evidence="2" type="ORF">SVA_3231</name>
</gene>
<sequence length="87" mass="10012">MLQIKLVAWALGLFGAFTFLVCVLYGLTVPEAYHMHAFLEQVLPAFEWLTWWGFLLGLVESFLYGVYAGIVYVPIYNWLASRYGEAR</sequence>
<organism evidence="2 3">
    <name type="scientific">Sulfurifustis variabilis</name>
    <dbReference type="NCBI Taxonomy" id="1675686"/>
    <lineage>
        <taxon>Bacteria</taxon>
        <taxon>Pseudomonadati</taxon>
        <taxon>Pseudomonadota</taxon>
        <taxon>Gammaproteobacteria</taxon>
        <taxon>Acidiferrobacterales</taxon>
        <taxon>Acidiferrobacteraceae</taxon>
        <taxon>Sulfurifustis</taxon>
    </lineage>
</organism>
<keyword evidence="1" id="KW-1133">Transmembrane helix</keyword>
<accession>A0A1B4V8B7</accession>
<keyword evidence="3" id="KW-1185">Reference proteome</keyword>
<dbReference type="RefSeq" id="WP_096462139.1">
    <property type="nucleotide sequence ID" value="NZ_AP014936.1"/>
</dbReference>
<dbReference type="AlphaFoldDB" id="A0A1B4V8B7"/>